<dbReference type="PIRSF" id="PIRSF004555">
    <property type="entry name" value="UCP004555"/>
    <property type="match status" value="1"/>
</dbReference>
<dbReference type="SUPFAM" id="SSF82607">
    <property type="entry name" value="YbaB-like"/>
    <property type="match status" value="1"/>
</dbReference>
<dbReference type="EMBL" id="MFYX01000077">
    <property type="protein sequence ID" value="OGK04009.1"/>
    <property type="molecule type" value="Genomic_DNA"/>
</dbReference>
<dbReference type="PANTHER" id="PTHR33449:SF1">
    <property type="entry name" value="NUCLEOID-ASSOCIATED PROTEIN YBAB"/>
    <property type="match status" value="1"/>
</dbReference>
<evidence type="ECO:0000256" key="2">
    <source>
        <dbReference type="HAMAP-Rule" id="MF_00274"/>
    </source>
</evidence>
<organism evidence="4 5">
    <name type="scientific">Candidatus Raymondbacteria bacterium RIFOXYD12_FULL_49_13</name>
    <dbReference type="NCBI Taxonomy" id="1817890"/>
    <lineage>
        <taxon>Bacteria</taxon>
        <taxon>Raymondiibacteriota</taxon>
    </lineage>
</organism>
<comment type="similarity">
    <text evidence="2">Belongs to the YbaB/EbfC family.</text>
</comment>
<dbReference type="PANTHER" id="PTHR33449">
    <property type="entry name" value="NUCLEOID-ASSOCIATED PROTEIN YBAB"/>
    <property type="match status" value="1"/>
</dbReference>
<dbReference type="Proteomes" id="UP000179243">
    <property type="component" value="Unassembled WGS sequence"/>
</dbReference>
<dbReference type="InterPro" id="IPR004401">
    <property type="entry name" value="YbaB/EbfC"/>
</dbReference>
<dbReference type="Gene3D" id="3.30.1310.10">
    <property type="entry name" value="Nucleoid-associated protein YbaB-like domain"/>
    <property type="match status" value="1"/>
</dbReference>
<evidence type="ECO:0000313" key="4">
    <source>
        <dbReference type="EMBL" id="OGK04009.1"/>
    </source>
</evidence>
<dbReference type="GO" id="GO:0003677">
    <property type="term" value="F:DNA binding"/>
    <property type="evidence" value="ECO:0007669"/>
    <property type="project" value="UniProtKB-UniRule"/>
</dbReference>
<dbReference type="AlphaFoldDB" id="A0A1F7FBH9"/>
<comment type="caution">
    <text evidence="4">The sequence shown here is derived from an EMBL/GenBank/DDBJ whole genome shotgun (WGS) entry which is preliminary data.</text>
</comment>
<dbReference type="GO" id="GO:0043590">
    <property type="term" value="C:bacterial nucleoid"/>
    <property type="evidence" value="ECO:0007669"/>
    <property type="project" value="UniProtKB-UniRule"/>
</dbReference>
<evidence type="ECO:0000256" key="3">
    <source>
        <dbReference type="SAM" id="MobiDB-lite"/>
    </source>
</evidence>
<dbReference type="InterPro" id="IPR036894">
    <property type="entry name" value="YbaB-like_sf"/>
</dbReference>
<comment type="function">
    <text evidence="2">Binds to DNA and alters its conformation. May be involved in regulation of gene expression, nucleoid organization and DNA protection.</text>
</comment>
<protein>
    <recommendedName>
        <fullName evidence="2">Nucleoid-associated protein A2519_00695</fullName>
    </recommendedName>
</protein>
<keyword evidence="1 2" id="KW-0238">DNA-binding</keyword>
<feature type="region of interest" description="Disordered" evidence="3">
    <location>
        <begin position="82"/>
        <end position="104"/>
    </location>
</feature>
<dbReference type="Pfam" id="PF02575">
    <property type="entry name" value="YbaB_DNA_bd"/>
    <property type="match status" value="1"/>
</dbReference>
<evidence type="ECO:0000313" key="5">
    <source>
        <dbReference type="Proteomes" id="UP000179243"/>
    </source>
</evidence>
<proteinExistence type="inferred from homology"/>
<dbReference type="NCBIfam" id="TIGR00103">
    <property type="entry name" value="DNA_YbaB_EbfC"/>
    <property type="match status" value="1"/>
</dbReference>
<accession>A0A1F7FBH9</accession>
<comment type="subunit">
    <text evidence="2">Homodimer.</text>
</comment>
<gene>
    <name evidence="4" type="ORF">A2519_00695</name>
</gene>
<dbReference type="HAMAP" id="MF_00274">
    <property type="entry name" value="DNA_YbaB_EbfC"/>
    <property type="match status" value="1"/>
</dbReference>
<evidence type="ECO:0000256" key="1">
    <source>
        <dbReference type="ARBA" id="ARBA00023125"/>
    </source>
</evidence>
<reference evidence="4 5" key="1">
    <citation type="journal article" date="2016" name="Nat. Commun.">
        <title>Thousands of microbial genomes shed light on interconnected biogeochemical processes in an aquifer system.</title>
        <authorList>
            <person name="Anantharaman K."/>
            <person name="Brown C.T."/>
            <person name="Hug L.A."/>
            <person name="Sharon I."/>
            <person name="Castelle C.J."/>
            <person name="Probst A.J."/>
            <person name="Thomas B.C."/>
            <person name="Singh A."/>
            <person name="Wilkins M.J."/>
            <person name="Karaoz U."/>
            <person name="Brodie E.L."/>
            <person name="Williams K.H."/>
            <person name="Hubbard S.S."/>
            <person name="Banfield J.F."/>
        </authorList>
    </citation>
    <scope>NUCLEOTIDE SEQUENCE [LARGE SCALE GENOMIC DNA]</scope>
</reference>
<comment type="subcellular location">
    <subcellularLocation>
        <location evidence="2">Cytoplasm</location>
        <location evidence="2">Nucleoid</location>
    </subcellularLocation>
</comment>
<keyword evidence="2" id="KW-0963">Cytoplasm</keyword>
<sequence length="104" mass="11339">MAKGMKDIMKQAQRMQREMLKAQEDLAKQEFIGEASSGMVTITMNGQMEITNIAIKPEAVDPSDVGMLEDLIMAAIHNAREKAQQSSQEKMSGLTGGLNIPGLM</sequence>
<dbReference type="GO" id="GO:0005829">
    <property type="term" value="C:cytosol"/>
    <property type="evidence" value="ECO:0007669"/>
    <property type="project" value="TreeGrafter"/>
</dbReference>
<name>A0A1F7FBH9_UNCRA</name>